<proteinExistence type="predicted"/>
<dbReference type="EMBL" id="CP123001">
    <property type="protein sequence ID" value="WGI71818.1"/>
    <property type="molecule type" value="Genomic_DNA"/>
</dbReference>
<reference evidence="2 3" key="1">
    <citation type="submission" date="2023-04" db="EMBL/GenBank/DDBJ databases">
        <title>Neorhizobium petrolearium OS53, complete genome.</title>
        <authorList>
            <person name="Yu T."/>
        </authorList>
    </citation>
    <scope>NUCLEOTIDE SEQUENCE [LARGE SCALE GENOMIC DNA]</scope>
    <source>
        <strain evidence="2 3">OS53</strain>
        <plasmid evidence="2 3">unnamed1</plasmid>
    </source>
</reference>
<evidence type="ECO:0000313" key="2">
    <source>
        <dbReference type="EMBL" id="WGI71818.1"/>
    </source>
</evidence>
<keyword evidence="1" id="KW-1133">Transmembrane helix</keyword>
<evidence type="ECO:0000313" key="3">
    <source>
        <dbReference type="Proteomes" id="UP001227095"/>
    </source>
</evidence>
<feature type="transmembrane region" description="Helical" evidence="1">
    <location>
        <begin position="21"/>
        <end position="43"/>
    </location>
</feature>
<accession>A0ABY8MBF8</accession>
<evidence type="ECO:0000256" key="1">
    <source>
        <dbReference type="SAM" id="Phobius"/>
    </source>
</evidence>
<feature type="transmembrane region" description="Helical" evidence="1">
    <location>
        <begin position="55"/>
        <end position="78"/>
    </location>
</feature>
<organism evidence="2 3">
    <name type="scientific">Neorhizobium petrolearium</name>
    <dbReference type="NCBI Taxonomy" id="515361"/>
    <lineage>
        <taxon>Bacteria</taxon>
        <taxon>Pseudomonadati</taxon>
        <taxon>Pseudomonadota</taxon>
        <taxon>Alphaproteobacteria</taxon>
        <taxon>Hyphomicrobiales</taxon>
        <taxon>Rhizobiaceae</taxon>
        <taxon>Rhizobium/Agrobacterium group</taxon>
        <taxon>Neorhizobium</taxon>
    </lineage>
</organism>
<keyword evidence="3" id="KW-1185">Reference proteome</keyword>
<keyword evidence="1" id="KW-0812">Transmembrane</keyword>
<dbReference type="Proteomes" id="UP001227095">
    <property type="component" value="Plasmid unnamed1"/>
</dbReference>
<dbReference type="RefSeq" id="WP_227705314.1">
    <property type="nucleotide sequence ID" value="NZ_CP123001.1"/>
</dbReference>
<name>A0ABY8MBF8_9HYPH</name>
<keyword evidence="1" id="KW-0472">Membrane</keyword>
<geneLocation type="plasmid" evidence="2 3">
    <name>unnamed1</name>
</geneLocation>
<protein>
    <recommendedName>
        <fullName evidence="4">Phage abortive infection protein</fullName>
    </recommendedName>
</protein>
<evidence type="ECO:0008006" key="4">
    <source>
        <dbReference type="Google" id="ProtNLM"/>
    </source>
</evidence>
<gene>
    <name evidence="2" type="ORF">QEO92_27085</name>
</gene>
<keyword evidence="2" id="KW-0614">Plasmid</keyword>
<sequence length="247" mass="29083">MDDLTTFSKKLYHFLDNAFRSIFLWFCVNVAFCILLIYLRLFLPNEISNLSDDLFNIFFSFASGGLISFLFYFLVVFVPERRRSKILKENMISLYKSIRQDVVTSVVMASIKGGREDLTGQYDEIESLTDVREFKIRFSKGKKSNEGFYAFENQMMERTFEFESIIQDIKLLASQIEFFLHNYPIQNGELFCLLKRFEVRLLSLFDSQAGYDESEPLTAFIYQWLAGWDLVSGYRDRDIFFDALEKA</sequence>